<accession>A0ABQ8UIS6</accession>
<reference evidence="3" key="1">
    <citation type="journal article" date="2022" name="bioRxiv">
        <title>Genomics of Preaxostyla Flagellates Illuminates Evolutionary Transitions and the Path Towards Mitochondrial Loss.</title>
        <authorList>
            <person name="Novak L.V.F."/>
            <person name="Treitli S.C."/>
            <person name="Pyrih J."/>
            <person name="Halakuc P."/>
            <person name="Pipaliya S.V."/>
            <person name="Vacek V."/>
            <person name="Brzon O."/>
            <person name="Soukal P."/>
            <person name="Eme L."/>
            <person name="Dacks J.B."/>
            <person name="Karnkowska A."/>
            <person name="Elias M."/>
            <person name="Hampl V."/>
        </authorList>
    </citation>
    <scope>NUCLEOTIDE SEQUENCE</scope>
    <source>
        <strain evidence="3">RCP-MX</strain>
    </source>
</reference>
<evidence type="ECO:0000313" key="3">
    <source>
        <dbReference type="EMBL" id="KAJ4459131.1"/>
    </source>
</evidence>
<feature type="compositionally biased region" description="Low complexity" evidence="1">
    <location>
        <begin position="243"/>
        <end position="264"/>
    </location>
</feature>
<evidence type="ECO:0000256" key="1">
    <source>
        <dbReference type="SAM" id="MobiDB-lite"/>
    </source>
</evidence>
<protein>
    <recommendedName>
        <fullName evidence="2">PH domain-containing protein</fullName>
    </recommendedName>
</protein>
<gene>
    <name evidence="3" type="ORF">PAPYR_4931</name>
</gene>
<feature type="compositionally biased region" description="Low complexity" evidence="1">
    <location>
        <begin position="342"/>
        <end position="354"/>
    </location>
</feature>
<dbReference type="InterPro" id="IPR011993">
    <property type="entry name" value="PH-like_dom_sf"/>
</dbReference>
<name>A0ABQ8UIS6_9EUKA</name>
<feature type="compositionally biased region" description="Low complexity" evidence="1">
    <location>
        <begin position="272"/>
        <end position="297"/>
    </location>
</feature>
<keyword evidence="4" id="KW-1185">Reference proteome</keyword>
<proteinExistence type="predicted"/>
<dbReference type="EMBL" id="JAPMOS010000022">
    <property type="protein sequence ID" value="KAJ4459131.1"/>
    <property type="molecule type" value="Genomic_DNA"/>
</dbReference>
<dbReference type="Pfam" id="PF16457">
    <property type="entry name" value="PH_12"/>
    <property type="match status" value="1"/>
</dbReference>
<evidence type="ECO:0000313" key="4">
    <source>
        <dbReference type="Proteomes" id="UP001141327"/>
    </source>
</evidence>
<feature type="region of interest" description="Disordered" evidence="1">
    <location>
        <begin position="414"/>
        <end position="484"/>
    </location>
</feature>
<feature type="region of interest" description="Disordered" evidence="1">
    <location>
        <begin position="336"/>
        <end position="361"/>
    </location>
</feature>
<dbReference type="Gene3D" id="2.30.29.30">
    <property type="entry name" value="Pleckstrin-homology domain (PH domain)/Phosphotyrosine-binding domain (PTB)"/>
    <property type="match status" value="1"/>
</dbReference>
<feature type="region of interest" description="Disordered" evidence="1">
    <location>
        <begin position="212"/>
        <end position="298"/>
    </location>
</feature>
<evidence type="ECO:0000259" key="2">
    <source>
        <dbReference type="Pfam" id="PF16457"/>
    </source>
</evidence>
<organism evidence="3 4">
    <name type="scientific">Paratrimastix pyriformis</name>
    <dbReference type="NCBI Taxonomy" id="342808"/>
    <lineage>
        <taxon>Eukaryota</taxon>
        <taxon>Metamonada</taxon>
        <taxon>Preaxostyla</taxon>
        <taxon>Paratrimastigidae</taxon>
        <taxon>Paratrimastix</taxon>
    </lineage>
</organism>
<dbReference type="Proteomes" id="UP001141327">
    <property type="component" value="Unassembled WGS sequence"/>
</dbReference>
<dbReference type="InterPro" id="IPR001849">
    <property type="entry name" value="PH_domain"/>
</dbReference>
<dbReference type="SUPFAM" id="SSF50729">
    <property type="entry name" value="PH domain-like"/>
    <property type="match status" value="1"/>
</dbReference>
<feature type="compositionally biased region" description="Low complexity" evidence="1">
    <location>
        <begin position="433"/>
        <end position="446"/>
    </location>
</feature>
<feature type="domain" description="PH" evidence="2">
    <location>
        <begin position="19"/>
        <end position="134"/>
    </location>
</feature>
<comment type="caution">
    <text evidence="3">The sequence shown here is derived from an EMBL/GenBank/DDBJ whole genome shotgun (WGS) entry which is preliminary data.</text>
</comment>
<sequence length="525" mass="59398">MPPSEEADMQKFLLFRKYISKMKKGSTLLKQESNGLHLRWFVLDESHKFFHWVNPKRDQLIITPENTIYISDITSIQLGPAAQVLFEMDDTKALSNVDALSLSFSVATRDQSIEIYPVSKLDFEIWYFGLVFLAGVDKVKTTPLPPGTILRSHTDLEFLQNRLEEQLELTDSLLKENSRLMHIRQERDRIVSLLLEQARQCTCGTAQRLLPRREASIPPSPARSAASQQQLPYRDVTPPASPAPVSAQGTPMSSRSLTSSMMSLARRRRLAMESASPISVSSRPSRSRTPTSSVARRLSMERGRPLIAARRPRTAYAPAPVPAPAPAPMRYSAGPAYDELPTGYRTRSTSSGRSAGRRRVRYDDTAVQEYLDYYDDPQEENYGAGDEDVADLAAPSIASCTTRSSLAERRRYVAPEDYEEEPPYPERDEALLRRSAPAARRGSLSGLQRRFYPSRPPSRLGLLHPPPAEPYDTEEEEELWASRAPRDYVPDRFVEEEAPVPMPAPRKAAYAPRRCHDAGWRRYRY</sequence>